<dbReference type="OrthoDB" id="9790745at2"/>
<proteinExistence type="predicted"/>
<comment type="caution">
    <text evidence="1">The sequence shown here is derived from an EMBL/GenBank/DDBJ whole genome shotgun (WGS) entry which is preliminary data.</text>
</comment>
<name>A0A4U1HQZ3_9BURK</name>
<dbReference type="AlphaFoldDB" id="A0A4U1HQZ3"/>
<keyword evidence="2" id="KW-1185">Reference proteome</keyword>
<dbReference type="PANTHER" id="PTHR36849">
    <property type="entry name" value="CYTOPLASMIC PROTEIN-RELATED"/>
    <property type="match status" value="1"/>
</dbReference>
<dbReference type="InterPro" id="IPR052552">
    <property type="entry name" value="YeaO-like"/>
</dbReference>
<dbReference type="Proteomes" id="UP000305539">
    <property type="component" value="Unassembled WGS sequence"/>
</dbReference>
<organism evidence="1 2">
    <name type="scientific">Trinickia terrae</name>
    <dbReference type="NCBI Taxonomy" id="2571161"/>
    <lineage>
        <taxon>Bacteria</taxon>
        <taxon>Pseudomonadati</taxon>
        <taxon>Pseudomonadota</taxon>
        <taxon>Betaproteobacteria</taxon>
        <taxon>Burkholderiales</taxon>
        <taxon>Burkholderiaceae</taxon>
        <taxon>Trinickia</taxon>
    </lineage>
</organism>
<reference evidence="1 2" key="1">
    <citation type="submission" date="2019-04" db="EMBL/GenBank/DDBJ databases">
        <title>Trinickia sp. 7GSK02, isolated from subtropical forest soil.</title>
        <authorList>
            <person name="Gao Z.-H."/>
            <person name="Qiu L.-H."/>
        </authorList>
    </citation>
    <scope>NUCLEOTIDE SEQUENCE [LARGE SCALE GENOMIC DNA]</scope>
    <source>
        <strain evidence="1 2">7GSK02</strain>
    </source>
</reference>
<gene>
    <name evidence="1" type="ORF">FAZ69_22480</name>
</gene>
<dbReference type="Pfam" id="PF22752">
    <property type="entry name" value="DUF488-N3i"/>
    <property type="match status" value="1"/>
</dbReference>
<protein>
    <submittedName>
        <fullName evidence="1">DUF488 family protein</fullName>
    </submittedName>
</protein>
<accession>A0A4U1HQZ3</accession>
<evidence type="ECO:0000313" key="2">
    <source>
        <dbReference type="Proteomes" id="UP000305539"/>
    </source>
</evidence>
<evidence type="ECO:0000313" key="1">
    <source>
        <dbReference type="EMBL" id="TKC83802.1"/>
    </source>
</evidence>
<dbReference type="PANTHER" id="PTHR36849:SF1">
    <property type="entry name" value="CYTOPLASMIC PROTEIN"/>
    <property type="match status" value="1"/>
</dbReference>
<dbReference type="RefSeq" id="WP_136897306.1">
    <property type="nucleotide sequence ID" value="NZ_SWJE01000013.1"/>
</dbReference>
<sequence length="122" mass="14004">MKSSQIGISRAYDRPLNGSGARFLVDRVWPRGVTKEELHLDGWLRDVAPSDELRRWFAHDPKRWREFVSRYRSELDSHPAVLQPILDAAGKGPVTLLFGARDPEHNQAVVLRDYLLAKLAHH</sequence>
<dbReference type="EMBL" id="SWJE01000013">
    <property type="protein sequence ID" value="TKC83802.1"/>
    <property type="molecule type" value="Genomic_DNA"/>
</dbReference>